<dbReference type="Proteomes" id="UP000521922">
    <property type="component" value="Unassembled WGS sequence"/>
</dbReference>
<evidence type="ECO:0000313" key="2">
    <source>
        <dbReference type="EMBL" id="NYD25041.1"/>
    </source>
</evidence>
<sequence length="56" mass="6019">MVRMDKMVSMTSGVSVLVTARFVVDEIEAGGQQHNHLSGVEQIEPQTGVHKQAPTG</sequence>
<comment type="caution">
    <text evidence="2">The sequence shown here is derived from an EMBL/GenBank/DDBJ whole genome shotgun (WGS) entry which is preliminary data.</text>
</comment>
<accession>A0A7Y9J381</accession>
<keyword evidence="3" id="KW-1185">Reference proteome</keyword>
<reference evidence="2 3" key="1">
    <citation type="submission" date="2020-07" db="EMBL/GenBank/DDBJ databases">
        <title>Sequencing the genomes of 1000 actinobacteria strains.</title>
        <authorList>
            <person name="Klenk H.-P."/>
        </authorList>
    </citation>
    <scope>NUCLEOTIDE SEQUENCE [LARGE SCALE GENOMIC DNA]</scope>
    <source>
        <strain evidence="2 3">DSM 7487</strain>
    </source>
</reference>
<proteinExistence type="predicted"/>
<evidence type="ECO:0000313" key="3">
    <source>
        <dbReference type="Proteomes" id="UP000521922"/>
    </source>
</evidence>
<dbReference type="EMBL" id="JACCBB010000001">
    <property type="protein sequence ID" value="NYD25041.1"/>
    <property type="molecule type" value="Genomic_DNA"/>
</dbReference>
<organism evidence="2 3">
    <name type="scientific">Kineococcus aurantiacus</name>
    <dbReference type="NCBI Taxonomy" id="37633"/>
    <lineage>
        <taxon>Bacteria</taxon>
        <taxon>Bacillati</taxon>
        <taxon>Actinomycetota</taxon>
        <taxon>Actinomycetes</taxon>
        <taxon>Kineosporiales</taxon>
        <taxon>Kineosporiaceae</taxon>
        <taxon>Kineococcus</taxon>
    </lineage>
</organism>
<dbReference type="RefSeq" id="WP_218885259.1">
    <property type="nucleotide sequence ID" value="NZ_JACCBB010000001.1"/>
</dbReference>
<protein>
    <submittedName>
        <fullName evidence="2">Uncharacterized protein</fullName>
    </submittedName>
</protein>
<name>A0A7Y9J381_9ACTN</name>
<evidence type="ECO:0000256" key="1">
    <source>
        <dbReference type="SAM" id="MobiDB-lite"/>
    </source>
</evidence>
<feature type="region of interest" description="Disordered" evidence="1">
    <location>
        <begin position="34"/>
        <end position="56"/>
    </location>
</feature>
<dbReference type="AlphaFoldDB" id="A0A7Y9J381"/>
<gene>
    <name evidence="2" type="ORF">BJ968_004581</name>
</gene>